<feature type="chain" id="PRO_5040510010" evidence="1">
    <location>
        <begin position="27"/>
        <end position="156"/>
    </location>
</feature>
<dbReference type="Proteomes" id="UP000789508">
    <property type="component" value="Unassembled WGS sequence"/>
</dbReference>
<dbReference type="EMBL" id="CAJVPS010001790">
    <property type="protein sequence ID" value="CAG8550433.1"/>
    <property type="molecule type" value="Genomic_DNA"/>
</dbReference>
<proteinExistence type="predicted"/>
<comment type="caution">
    <text evidence="2">The sequence shown here is derived from an EMBL/GenBank/DDBJ whole genome shotgun (WGS) entry which is preliminary data.</text>
</comment>
<keyword evidence="1" id="KW-0732">Signal</keyword>
<dbReference type="AlphaFoldDB" id="A0A9N9B0I3"/>
<gene>
    <name evidence="2" type="ORF">ALEPTO_LOCUS5849</name>
</gene>
<organism evidence="2 3">
    <name type="scientific">Ambispora leptoticha</name>
    <dbReference type="NCBI Taxonomy" id="144679"/>
    <lineage>
        <taxon>Eukaryota</taxon>
        <taxon>Fungi</taxon>
        <taxon>Fungi incertae sedis</taxon>
        <taxon>Mucoromycota</taxon>
        <taxon>Glomeromycotina</taxon>
        <taxon>Glomeromycetes</taxon>
        <taxon>Archaeosporales</taxon>
        <taxon>Ambisporaceae</taxon>
        <taxon>Ambispora</taxon>
    </lineage>
</organism>
<evidence type="ECO:0000313" key="2">
    <source>
        <dbReference type="EMBL" id="CAG8550433.1"/>
    </source>
</evidence>
<keyword evidence="3" id="KW-1185">Reference proteome</keyword>
<reference evidence="2" key="1">
    <citation type="submission" date="2021-06" db="EMBL/GenBank/DDBJ databases">
        <authorList>
            <person name="Kallberg Y."/>
            <person name="Tangrot J."/>
            <person name="Rosling A."/>
        </authorList>
    </citation>
    <scope>NUCLEOTIDE SEQUENCE</scope>
    <source>
        <strain evidence="2">FL130A</strain>
    </source>
</reference>
<feature type="signal peptide" evidence="1">
    <location>
        <begin position="1"/>
        <end position="26"/>
    </location>
</feature>
<sequence length="156" mass="17622">MQSSKPKYVLLLASIIISLMICWVNALPIAQQSTPYQPHCEEWQILLNQTTYKNNTYIPLLFKKNGSDMLYVFSADLYTDKGAAKYLWQATDNTKLYFDNTGTASKDVLLIVPSDPEEDYELTNGANPTQFYIRSWGTTNGDTHCATLSAPFYVSP</sequence>
<name>A0A9N9B0I3_9GLOM</name>
<evidence type="ECO:0000256" key="1">
    <source>
        <dbReference type="SAM" id="SignalP"/>
    </source>
</evidence>
<accession>A0A9N9B0I3</accession>
<evidence type="ECO:0000313" key="3">
    <source>
        <dbReference type="Proteomes" id="UP000789508"/>
    </source>
</evidence>
<protein>
    <submittedName>
        <fullName evidence="2">14298_t:CDS:1</fullName>
    </submittedName>
</protein>